<dbReference type="InterPro" id="IPR013747">
    <property type="entry name" value="ACP_syn_III_C"/>
</dbReference>
<dbReference type="CDD" id="cd00830">
    <property type="entry name" value="KAS_III"/>
    <property type="match status" value="1"/>
</dbReference>
<comment type="caution">
    <text evidence="5">The sequence shown here is derived from an EMBL/GenBank/DDBJ whole genome shotgun (WGS) entry which is preliminary data.</text>
</comment>
<dbReference type="NCBIfam" id="NF005541">
    <property type="entry name" value="PRK07204.1"/>
    <property type="match status" value="1"/>
</dbReference>
<dbReference type="Proteomes" id="UP001597180">
    <property type="component" value="Unassembled WGS sequence"/>
</dbReference>
<dbReference type="InterPro" id="IPR016039">
    <property type="entry name" value="Thiolase-like"/>
</dbReference>
<reference evidence="6" key="1">
    <citation type="journal article" date="2019" name="Int. J. Syst. Evol. Microbiol.">
        <title>The Global Catalogue of Microorganisms (GCM) 10K type strain sequencing project: providing services to taxonomists for standard genome sequencing and annotation.</title>
        <authorList>
            <consortium name="The Broad Institute Genomics Platform"/>
            <consortium name="The Broad Institute Genome Sequencing Center for Infectious Disease"/>
            <person name="Wu L."/>
            <person name="Ma J."/>
        </authorList>
    </citation>
    <scope>NUCLEOTIDE SEQUENCE [LARGE SCALE GENOMIC DNA]</scope>
    <source>
        <strain evidence="6">CCUG 53270</strain>
    </source>
</reference>
<evidence type="ECO:0000259" key="3">
    <source>
        <dbReference type="Pfam" id="PF08541"/>
    </source>
</evidence>
<protein>
    <submittedName>
        <fullName evidence="5">Beta-ketoacyl-ACP synthase III</fullName>
    </submittedName>
</protein>
<keyword evidence="2" id="KW-0012">Acyltransferase</keyword>
<dbReference type="PANTHER" id="PTHR34069:SF2">
    <property type="entry name" value="BETA-KETOACYL-[ACYL-CARRIER-PROTEIN] SYNTHASE III"/>
    <property type="match status" value="1"/>
</dbReference>
<sequence length="330" mass="35257">MQSRNIKITGTGKYLPKRVVTAEEMDAILGVPAGWVQKKSDVKRRHFVEDETASQMGAIAALEALRQAGLEFTDIDCLVCASGTMEQPIPSTASLIQRALGQEWSGVPAFDINSTCLSFLTGLDVMSYMVTAGRYRRVLLVSTEIASLGLNWSHKESAALFGDGAAAVLIEAAEEREGSRILCSAMKTYSSGAHLSQIRGGGTGAHALSGQEEEAFLFEMDGPGIYKMASRILPGFAASLLQEAGCSMKDIQVVVPHQGSAMAMRLISRKLNISQEQLMFITPTHGNTIAASIPMGLHEAIREGRISRGSRVMLLGTSAGLSVGGMVLDY</sequence>
<dbReference type="Gene3D" id="3.40.47.10">
    <property type="match status" value="1"/>
</dbReference>
<keyword evidence="6" id="KW-1185">Reference proteome</keyword>
<evidence type="ECO:0000259" key="4">
    <source>
        <dbReference type="Pfam" id="PF08545"/>
    </source>
</evidence>
<evidence type="ECO:0000256" key="1">
    <source>
        <dbReference type="ARBA" id="ARBA00022679"/>
    </source>
</evidence>
<organism evidence="5 6">
    <name type="scientific">Paenibacillus vulneris</name>
    <dbReference type="NCBI Taxonomy" id="1133364"/>
    <lineage>
        <taxon>Bacteria</taxon>
        <taxon>Bacillati</taxon>
        <taxon>Bacillota</taxon>
        <taxon>Bacilli</taxon>
        <taxon>Bacillales</taxon>
        <taxon>Paenibacillaceae</taxon>
        <taxon>Paenibacillus</taxon>
    </lineage>
</organism>
<evidence type="ECO:0000313" key="5">
    <source>
        <dbReference type="EMBL" id="MFD1220702.1"/>
    </source>
</evidence>
<dbReference type="RefSeq" id="WP_345587274.1">
    <property type="nucleotide sequence ID" value="NZ_BAABJG010000006.1"/>
</dbReference>
<evidence type="ECO:0000313" key="6">
    <source>
        <dbReference type="Proteomes" id="UP001597180"/>
    </source>
</evidence>
<dbReference type="Pfam" id="PF08541">
    <property type="entry name" value="ACP_syn_III_C"/>
    <property type="match status" value="1"/>
</dbReference>
<gene>
    <name evidence="5" type="ORF">ACFQ4B_11260</name>
</gene>
<keyword evidence="1" id="KW-0808">Transferase</keyword>
<dbReference type="EMBL" id="JBHTLU010000013">
    <property type="protein sequence ID" value="MFD1220702.1"/>
    <property type="molecule type" value="Genomic_DNA"/>
</dbReference>
<accession>A0ABW3UJT4</accession>
<dbReference type="NCBIfam" id="NF006829">
    <property type="entry name" value="PRK09352.1"/>
    <property type="match status" value="1"/>
</dbReference>
<dbReference type="PANTHER" id="PTHR34069">
    <property type="entry name" value="3-OXOACYL-[ACYL-CARRIER-PROTEIN] SYNTHASE 3"/>
    <property type="match status" value="1"/>
</dbReference>
<dbReference type="InterPro" id="IPR013751">
    <property type="entry name" value="ACP_syn_III_N"/>
</dbReference>
<name>A0ABW3UJT4_9BACL</name>
<feature type="domain" description="Beta-ketoacyl-[acyl-carrier-protein] synthase III C-terminal" evidence="3">
    <location>
        <begin position="241"/>
        <end position="329"/>
    </location>
</feature>
<proteinExistence type="predicted"/>
<feature type="domain" description="Beta-ketoacyl-[acyl-carrier-protein] synthase III N-terminal" evidence="4">
    <location>
        <begin position="110"/>
        <end position="189"/>
    </location>
</feature>
<evidence type="ECO:0000256" key="2">
    <source>
        <dbReference type="ARBA" id="ARBA00023315"/>
    </source>
</evidence>
<dbReference type="Pfam" id="PF08545">
    <property type="entry name" value="ACP_syn_III"/>
    <property type="match status" value="1"/>
</dbReference>
<dbReference type="SUPFAM" id="SSF53901">
    <property type="entry name" value="Thiolase-like"/>
    <property type="match status" value="1"/>
</dbReference>